<keyword evidence="3" id="KW-1185">Reference proteome</keyword>
<feature type="region of interest" description="Disordered" evidence="1">
    <location>
        <begin position="1"/>
        <end position="58"/>
    </location>
</feature>
<feature type="compositionally biased region" description="Basic and acidic residues" evidence="1">
    <location>
        <begin position="17"/>
        <end position="37"/>
    </location>
</feature>
<evidence type="ECO:0000256" key="1">
    <source>
        <dbReference type="SAM" id="MobiDB-lite"/>
    </source>
</evidence>
<feature type="compositionally biased region" description="Basic and acidic residues" evidence="1">
    <location>
        <begin position="497"/>
        <end position="507"/>
    </location>
</feature>
<feature type="region of interest" description="Disordered" evidence="1">
    <location>
        <begin position="198"/>
        <end position="231"/>
    </location>
</feature>
<dbReference type="HOGENOM" id="CLU_529961_0_0_1"/>
<dbReference type="eggNOG" id="ENOG502T49M">
    <property type="taxonomic scope" value="Eukaryota"/>
</dbReference>
<dbReference type="STRING" id="1182542.W9XM70"/>
<feature type="compositionally biased region" description="Pro residues" evidence="1">
    <location>
        <begin position="49"/>
        <end position="58"/>
    </location>
</feature>
<protein>
    <recommendedName>
        <fullName evidence="4">RING-type domain-containing protein</fullName>
    </recommendedName>
</protein>
<feature type="compositionally biased region" description="Polar residues" evidence="1">
    <location>
        <begin position="1"/>
        <end position="14"/>
    </location>
</feature>
<dbReference type="SUPFAM" id="SSF57850">
    <property type="entry name" value="RING/U-box"/>
    <property type="match status" value="1"/>
</dbReference>
<dbReference type="GeneID" id="19171701"/>
<dbReference type="Proteomes" id="UP000019478">
    <property type="component" value="Unassembled WGS sequence"/>
</dbReference>
<evidence type="ECO:0000313" key="3">
    <source>
        <dbReference type="Proteomes" id="UP000019478"/>
    </source>
</evidence>
<feature type="region of interest" description="Disordered" evidence="1">
    <location>
        <begin position="123"/>
        <end position="142"/>
    </location>
</feature>
<feature type="compositionally biased region" description="Polar residues" evidence="1">
    <location>
        <begin position="123"/>
        <end position="138"/>
    </location>
</feature>
<dbReference type="OrthoDB" id="4158777at2759"/>
<organism evidence="2 3">
    <name type="scientific">Capronia epimyces CBS 606.96</name>
    <dbReference type="NCBI Taxonomy" id="1182542"/>
    <lineage>
        <taxon>Eukaryota</taxon>
        <taxon>Fungi</taxon>
        <taxon>Dikarya</taxon>
        <taxon>Ascomycota</taxon>
        <taxon>Pezizomycotina</taxon>
        <taxon>Eurotiomycetes</taxon>
        <taxon>Chaetothyriomycetidae</taxon>
        <taxon>Chaetothyriales</taxon>
        <taxon>Herpotrichiellaceae</taxon>
        <taxon>Capronia</taxon>
    </lineage>
</organism>
<dbReference type="InterPro" id="IPR013083">
    <property type="entry name" value="Znf_RING/FYVE/PHD"/>
</dbReference>
<dbReference type="AlphaFoldDB" id="W9XM70"/>
<comment type="caution">
    <text evidence="2">The sequence shown here is derived from an EMBL/GenBank/DDBJ whole genome shotgun (WGS) entry which is preliminary data.</text>
</comment>
<dbReference type="RefSeq" id="XP_007735901.1">
    <property type="nucleotide sequence ID" value="XM_007737711.1"/>
</dbReference>
<evidence type="ECO:0008006" key="4">
    <source>
        <dbReference type="Google" id="ProtNLM"/>
    </source>
</evidence>
<dbReference type="EMBL" id="AMGY01000006">
    <property type="protein sequence ID" value="EXJ81313.1"/>
    <property type="molecule type" value="Genomic_DNA"/>
</dbReference>
<gene>
    <name evidence="2" type="ORF">A1O3_07603</name>
</gene>
<proteinExistence type="predicted"/>
<dbReference type="Gene3D" id="3.30.40.10">
    <property type="entry name" value="Zinc/RING finger domain, C3HC4 (zinc finger)"/>
    <property type="match status" value="1"/>
</dbReference>
<name>W9XM70_9EURO</name>
<accession>W9XM70</accession>
<evidence type="ECO:0000313" key="2">
    <source>
        <dbReference type="EMBL" id="EXJ81313.1"/>
    </source>
</evidence>
<reference evidence="2" key="1">
    <citation type="submission" date="2013-03" db="EMBL/GenBank/DDBJ databases">
        <title>The Genome Sequence of Capronia epimyces CBS 606.96.</title>
        <authorList>
            <consortium name="The Broad Institute Genomics Platform"/>
            <person name="Cuomo C."/>
            <person name="de Hoog S."/>
            <person name="Gorbushina A."/>
            <person name="Walker B."/>
            <person name="Young S.K."/>
            <person name="Zeng Q."/>
            <person name="Gargeya S."/>
            <person name="Fitzgerald M."/>
            <person name="Haas B."/>
            <person name="Abouelleil A."/>
            <person name="Allen A.W."/>
            <person name="Alvarado L."/>
            <person name="Arachchi H.M."/>
            <person name="Berlin A.M."/>
            <person name="Chapman S.B."/>
            <person name="Gainer-Dewar J."/>
            <person name="Goldberg J."/>
            <person name="Griggs A."/>
            <person name="Gujja S."/>
            <person name="Hansen M."/>
            <person name="Howarth C."/>
            <person name="Imamovic A."/>
            <person name="Ireland A."/>
            <person name="Larimer J."/>
            <person name="McCowan C."/>
            <person name="Murphy C."/>
            <person name="Pearson M."/>
            <person name="Poon T.W."/>
            <person name="Priest M."/>
            <person name="Roberts A."/>
            <person name="Saif S."/>
            <person name="Shea T."/>
            <person name="Sisk P."/>
            <person name="Sykes S."/>
            <person name="Wortman J."/>
            <person name="Nusbaum C."/>
            <person name="Birren B."/>
        </authorList>
    </citation>
    <scope>NUCLEOTIDE SEQUENCE [LARGE SCALE GENOMIC DNA]</scope>
    <source>
        <strain evidence="2">CBS 606.96</strain>
    </source>
</reference>
<feature type="region of interest" description="Disordered" evidence="1">
    <location>
        <begin position="497"/>
        <end position="526"/>
    </location>
</feature>
<sequence>MSSPPVSEGYPTNRSHGRSESDDLSEDHKYKRRRLEEQPSPVRNMTDPSRPPSFPAPPPTLHYTPFYSHATDNFPFLPAPLPMNSGVFWEEDAALEYLASGNGFAQDLRGLVPTLALPYSFPTAPSASQPHSRPSEVTSHPVYQHPRLPPALPSHHRGLPDDLFQRCPAGISDERLREVAGRVSESTRFLVDSQFGSSASLSHQEDGHPHPPSLSTNEFPPSRRSPPTASIPVKPAIVLTLSRATSESIGALEEHKRECPACQLEFESDNFMAVITCCDTAMHASCLSAWVNSQTYAKSKTCMKCRRLIDARRPLNNVVPPVNEKTWDEGGSFDAPEHLKGDAKIELDVSPRPSRPTFRRYRGSGSYTTTYSRGSTIMLPATVSSETHRAITRARQDQISEIDDMKRRLRAACSEQTRAHDENLHALGRLLEAQKAASRGNQVDLVSLDLVRNEKQRAKNKAAEKFQRLKVEMSTIQRAHAEQMNALVEEAFREQHRTRVAEGEPGRSLHPSTEGIGAQSTMFKSP</sequence>